<dbReference type="InterPro" id="IPR000014">
    <property type="entry name" value="PAS"/>
</dbReference>
<evidence type="ECO:0000256" key="3">
    <source>
        <dbReference type="ARBA" id="ARBA00022692"/>
    </source>
</evidence>
<name>A0AAX2R5Y3_9BACT</name>
<proteinExistence type="predicted"/>
<feature type="transmembrane region" description="Helical" evidence="6">
    <location>
        <begin position="364"/>
        <end position="390"/>
    </location>
</feature>
<dbReference type="PANTHER" id="PTHR30572:SF18">
    <property type="entry name" value="ABC-TYPE MACROLIDE FAMILY EXPORT SYSTEM PERMEASE COMPONENT 2"/>
    <property type="match status" value="1"/>
</dbReference>
<dbReference type="InterPro" id="IPR025857">
    <property type="entry name" value="MacB_PCD"/>
</dbReference>
<dbReference type="InterPro" id="IPR050250">
    <property type="entry name" value="Macrolide_Exporter_MacB"/>
</dbReference>
<dbReference type="EMBL" id="SLTX01000001">
    <property type="protein sequence ID" value="TDB07725.1"/>
    <property type="molecule type" value="Genomic_DNA"/>
</dbReference>
<evidence type="ECO:0000259" key="7">
    <source>
        <dbReference type="PROSITE" id="PS50112"/>
    </source>
</evidence>
<feature type="transmembrane region" description="Helical" evidence="6">
    <location>
        <begin position="320"/>
        <end position="344"/>
    </location>
</feature>
<dbReference type="Pfam" id="PF12704">
    <property type="entry name" value="MacB_PCD"/>
    <property type="match status" value="1"/>
</dbReference>
<dbReference type="AlphaFoldDB" id="A0AAX2R5Y3"/>
<feature type="transmembrane region" description="Helical" evidence="6">
    <location>
        <begin position="274"/>
        <end position="299"/>
    </location>
</feature>
<comment type="caution">
    <text evidence="8">The sequence shown here is derived from an EMBL/GenBank/DDBJ whole genome shotgun (WGS) entry which is preliminary data.</text>
</comment>
<evidence type="ECO:0000313" key="8">
    <source>
        <dbReference type="EMBL" id="TDB07725.1"/>
    </source>
</evidence>
<evidence type="ECO:0000313" key="9">
    <source>
        <dbReference type="Proteomes" id="UP000294834"/>
    </source>
</evidence>
<dbReference type="GO" id="GO:0005886">
    <property type="term" value="C:plasma membrane"/>
    <property type="evidence" value="ECO:0007669"/>
    <property type="project" value="UniProtKB-SubCell"/>
</dbReference>
<protein>
    <submittedName>
        <fullName evidence="8">ABC transporter permease</fullName>
    </submittedName>
</protein>
<feature type="transmembrane region" description="Helical" evidence="6">
    <location>
        <begin position="411"/>
        <end position="433"/>
    </location>
</feature>
<dbReference type="RefSeq" id="WP_038606697.1">
    <property type="nucleotide sequence ID" value="NZ_JAGKHT010000039.1"/>
</dbReference>
<comment type="subcellular location">
    <subcellularLocation>
        <location evidence="1">Cell membrane</location>
        <topology evidence="1">Multi-pass membrane protein</topology>
    </subcellularLocation>
</comment>
<evidence type="ECO:0000256" key="2">
    <source>
        <dbReference type="ARBA" id="ARBA00022475"/>
    </source>
</evidence>
<reference evidence="8 9" key="1">
    <citation type="journal article" date="2019" name="Nat. Microbiol.">
        <title>Genomic variation and strain-specific functional adaptation in the human gut microbiome during early life.</title>
        <authorList>
            <person name="Vatanen T."/>
            <person name="Plichta D.R."/>
            <person name="Somani J."/>
            <person name="Munch P.C."/>
            <person name="Arthur T.D."/>
            <person name="Hall A.B."/>
            <person name="Rudolf S."/>
            <person name="Oakeley E.J."/>
            <person name="Ke X."/>
            <person name="Young R.A."/>
            <person name="Haiser H.J."/>
            <person name="Kolde R."/>
            <person name="Yassour M."/>
            <person name="Luopajarvi K."/>
            <person name="Siljander H."/>
            <person name="Virtanen S.M."/>
            <person name="Ilonen J."/>
            <person name="Uibo R."/>
            <person name="Tillmann V."/>
            <person name="Mokurov S."/>
            <person name="Dorshakova N."/>
            <person name="Porter J.A."/>
            <person name="McHardy A.C."/>
            <person name="Lahdesmaki H."/>
            <person name="Vlamakis H."/>
            <person name="Huttenhower C."/>
            <person name="Knip M."/>
            <person name="Xavier R.J."/>
        </authorList>
    </citation>
    <scope>NUCLEOTIDE SEQUENCE [LARGE SCALE GENOMIC DNA]</scope>
    <source>
        <strain evidence="8 9">RJX1052</strain>
    </source>
</reference>
<accession>A0AAX2R5Y3</accession>
<evidence type="ECO:0000256" key="4">
    <source>
        <dbReference type="ARBA" id="ARBA00022989"/>
    </source>
</evidence>
<evidence type="ECO:0000256" key="1">
    <source>
        <dbReference type="ARBA" id="ARBA00004651"/>
    </source>
</evidence>
<feature type="transmembrane region" description="Helical" evidence="6">
    <location>
        <begin position="664"/>
        <end position="684"/>
    </location>
</feature>
<keyword evidence="4 6" id="KW-1133">Transmembrane helix</keyword>
<keyword evidence="5 6" id="KW-0472">Membrane</keyword>
<dbReference type="InterPro" id="IPR003838">
    <property type="entry name" value="ABC3_permease_C"/>
</dbReference>
<evidence type="ECO:0000256" key="6">
    <source>
        <dbReference type="SAM" id="Phobius"/>
    </source>
</evidence>
<feature type="transmembrane region" description="Helical" evidence="6">
    <location>
        <begin position="716"/>
        <end position="739"/>
    </location>
</feature>
<organism evidence="8 9">
    <name type="scientific">Phocaeicola dorei</name>
    <dbReference type="NCBI Taxonomy" id="357276"/>
    <lineage>
        <taxon>Bacteria</taxon>
        <taxon>Pseudomonadati</taxon>
        <taxon>Bacteroidota</taxon>
        <taxon>Bacteroidia</taxon>
        <taxon>Bacteroidales</taxon>
        <taxon>Bacteroidaceae</taxon>
        <taxon>Phocaeicola</taxon>
    </lineage>
</organism>
<keyword evidence="3 6" id="KW-0812">Transmembrane</keyword>
<sequence>MIKHCLKIAIRNLVKYKVQSAVSILGLAVGFVCFSLSLYWIHYEMTYDHFRQDADRIYMVRTNDEYTEGKISTRVPYSLAAYLAQHFPDIAVAAPFHLISERISVNDKYQDAVFSSADSAWMNLMDIRIIKGNRNFMLPKDNAEIAITEEAAKKWFRTEDPIGKEVKMLRRTKKICAIVQAENRHTNFPFDFIGNPELGKTWWYITWSILIKVKPDTDIEELESKINANLPAELKQVTLTRKTGIERIILTPLSKLHYAKDFRDDKEAGITFQYIIYFSIAGILIITCALINYLTLFINRMRVRQREMALRMIHGANIRSLVSLLTVEFLLLLACAVTTGFLLIEICFPSFIELTGIDTAKSSLYGEAFLFIGLISLIILTAIIGLLYILYHRSLHLSLRYNTGRSTGTQLRRGSIVLQLFVCLSFIGCTVLINQQLDYLRHRDLGLKIKNRGSFSVMGDMDYTPLIRKIKELPMITEVMQPDYYPIVSQLTAIGQFDNWEGLDIPIDTPVPVKLFLGKEDFFRFYDITLLAGEWLDDLSTYEDIIINESLARRMGWSPQEAIGKHIIQSYITYTIVGVVKDCHYGAPTLPIPHTGFLVGEQMGLMQRSAGILFKYKEGTWNECRKALEHLYQTECSPENILRLNSEEEVYNNYLRSEEMLTRLLSFASLVCILTAMFGIYSLVTLTCEQRRKEIAIRKVNGATVWSILYLFFREYLIMLCIAALFAFPITYVIIKQWILNYVRQVSISPLPFILILIGLALTVIAGISWRVWKAANENPAEVIKNE</sequence>
<dbReference type="Proteomes" id="UP000294834">
    <property type="component" value="Unassembled WGS sequence"/>
</dbReference>
<feature type="transmembrane region" description="Helical" evidence="6">
    <location>
        <begin position="21"/>
        <end position="41"/>
    </location>
</feature>
<dbReference type="PANTHER" id="PTHR30572">
    <property type="entry name" value="MEMBRANE COMPONENT OF TRANSPORTER-RELATED"/>
    <property type="match status" value="1"/>
</dbReference>
<dbReference type="PROSITE" id="PS50112">
    <property type="entry name" value="PAS"/>
    <property type="match status" value="1"/>
</dbReference>
<feature type="transmembrane region" description="Helical" evidence="6">
    <location>
        <begin position="751"/>
        <end position="770"/>
    </location>
</feature>
<dbReference type="KEGG" id="bdh:GV66_17170"/>
<dbReference type="GO" id="GO:0022857">
    <property type="term" value="F:transmembrane transporter activity"/>
    <property type="evidence" value="ECO:0007669"/>
    <property type="project" value="TreeGrafter"/>
</dbReference>
<gene>
    <name evidence="8" type="ORF">E1J06_10030</name>
</gene>
<dbReference type="Pfam" id="PF02687">
    <property type="entry name" value="FtsX"/>
    <property type="match status" value="1"/>
</dbReference>
<evidence type="ECO:0000256" key="5">
    <source>
        <dbReference type="ARBA" id="ARBA00023136"/>
    </source>
</evidence>
<keyword evidence="2" id="KW-1003">Cell membrane</keyword>
<feature type="domain" description="PAS" evidence="7">
    <location>
        <begin position="547"/>
        <end position="572"/>
    </location>
</feature>